<gene>
    <name evidence="3" type="ORF">LF1_33780</name>
</gene>
<organism evidence="3 4">
    <name type="scientific">Rubripirellula obstinata</name>
    <dbReference type="NCBI Taxonomy" id="406547"/>
    <lineage>
        <taxon>Bacteria</taxon>
        <taxon>Pseudomonadati</taxon>
        <taxon>Planctomycetota</taxon>
        <taxon>Planctomycetia</taxon>
        <taxon>Pirellulales</taxon>
        <taxon>Pirellulaceae</taxon>
        <taxon>Rubripirellula</taxon>
    </lineage>
</organism>
<comment type="caution">
    <text evidence="3">The sequence shown here is derived from an EMBL/GenBank/DDBJ whole genome shotgun (WGS) entry which is preliminary data.</text>
</comment>
<feature type="compositionally biased region" description="Low complexity" evidence="1">
    <location>
        <begin position="198"/>
        <end position="255"/>
    </location>
</feature>
<dbReference type="SUPFAM" id="SSF48452">
    <property type="entry name" value="TPR-like"/>
    <property type="match status" value="1"/>
</dbReference>
<keyword evidence="4" id="KW-1185">Reference proteome</keyword>
<evidence type="ECO:0000313" key="3">
    <source>
        <dbReference type="EMBL" id="KAA1260836.1"/>
    </source>
</evidence>
<evidence type="ECO:0000256" key="2">
    <source>
        <dbReference type="SAM" id="SignalP"/>
    </source>
</evidence>
<reference evidence="3 4" key="1">
    <citation type="submission" date="2019-08" db="EMBL/GenBank/DDBJ databases">
        <title>Deep-cultivation of Planctomycetes and their phenomic and genomic characterization uncovers novel biology.</title>
        <authorList>
            <person name="Wiegand S."/>
            <person name="Jogler M."/>
            <person name="Boedeker C."/>
            <person name="Pinto D."/>
            <person name="Vollmers J."/>
            <person name="Rivas-Marin E."/>
            <person name="Kohn T."/>
            <person name="Peeters S.H."/>
            <person name="Heuer A."/>
            <person name="Rast P."/>
            <person name="Oberbeckmann S."/>
            <person name="Bunk B."/>
            <person name="Jeske O."/>
            <person name="Meyerdierks A."/>
            <person name="Storesund J.E."/>
            <person name="Kallscheuer N."/>
            <person name="Luecker S."/>
            <person name="Lage O.M."/>
            <person name="Pohl T."/>
            <person name="Merkel B.J."/>
            <person name="Hornburger P."/>
            <person name="Mueller R.-W."/>
            <person name="Bruemmer F."/>
            <person name="Labrenz M."/>
            <person name="Spormann A.M."/>
            <person name="Op Den Camp H."/>
            <person name="Overmann J."/>
            <person name="Amann R."/>
            <person name="Jetten M.S.M."/>
            <person name="Mascher T."/>
            <person name="Medema M.H."/>
            <person name="Devos D.P."/>
            <person name="Kaster A.-K."/>
            <person name="Ovreas L."/>
            <person name="Rohde M."/>
            <person name="Galperin M.Y."/>
            <person name="Jogler C."/>
        </authorList>
    </citation>
    <scope>NUCLEOTIDE SEQUENCE [LARGE SCALE GENOMIC DNA]</scope>
    <source>
        <strain evidence="3 4">LF1</strain>
    </source>
</reference>
<evidence type="ECO:0000313" key="4">
    <source>
        <dbReference type="Proteomes" id="UP000322699"/>
    </source>
</evidence>
<sequence length="255" mass="26852" precursor="true">MKKLALTILALGLSLPLASNPGTTQAQNAILADLYGRGVHAHYAGKSQEAYDHFSMAINNGIEDPRAYYFRGITACALGRQYEAESDWQRGAELEARGKIVGSIGRSLTRFQGPDRIKLEEVRQKAKLDFLAQAAMRSKARYGEIQSTQGDMLRSRPLGAAPRSSITPPPVPPAADDNPFSDDLGEPKVDSDDALEGAMTAPPAEDAAPAVVDDTPAAPAADADGTDAADPFGSDSDPFGGSSDPFGGDSDPFSN</sequence>
<accession>A0A5B1CJU1</accession>
<feature type="signal peptide" evidence="2">
    <location>
        <begin position="1"/>
        <end position="26"/>
    </location>
</feature>
<dbReference type="RefSeq" id="WP_068264981.1">
    <property type="nucleotide sequence ID" value="NZ_LWSK01000073.1"/>
</dbReference>
<protein>
    <recommendedName>
        <fullName evidence="5">Tetratricopeptide repeat protein</fullName>
    </recommendedName>
</protein>
<keyword evidence="2" id="KW-0732">Signal</keyword>
<evidence type="ECO:0000256" key="1">
    <source>
        <dbReference type="SAM" id="MobiDB-lite"/>
    </source>
</evidence>
<dbReference type="Gene3D" id="1.25.40.10">
    <property type="entry name" value="Tetratricopeptide repeat domain"/>
    <property type="match status" value="1"/>
</dbReference>
<feature type="chain" id="PRO_5022713219" description="Tetratricopeptide repeat protein" evidence="2">
    <location>
        <begin position="27"/>
        <end position="255"/>
    </location>
</feature>
<dbReference type="EMBL" id="VRLW01000001">
    <property type="protein sequence ID" value="KAA1260836.1"/>
    <property type="molecule type" value="Genomic_DNA"/>
</dbReference>
<proteinExistence type="predicted"/>
<feature type="region of interest" description="Disordered" evidence="1">
    <location>
        <begin position="142"/>
        <end position="255"/>
    </location>
</feature>
<dbReference type="InterPro" id="IPR011990">
    <property type="entry name" value="TPR-like_helical_dom_sf"/>
</dbReference>
<evidence type="ECO:0008006" key="5">
    <source>
        <dbReference type="Google" id="ProtNLM"/>
    </source>
</evidence>
<name>A0A5B1CJU1_9BACT</name>
<dbReference type="Proteomes" id="UP000322699">
    <property type="component" value="Unassembled WGS sequence"/>
</dbReference>
<dbReference type="AlphaFoldDB" id="A0A5B1CJU1"/>
<dbReference type="OrthoDB" id="292244at2"/>